<comment type="caution">
    <text evidence="2">The sequence shown here is derived from an EMBL/GenBank/DDBJ whole genome shotgun (WGS) entry which is preliminary data.</text>
</comment>
<protein>
    <submittedName>
        <fullName evidence="2">Uncharacterized protein</fullName>
    </submittedName>
</protein>
<accession>A0AAD3Y8N0</accession>
<evidence type="ECO:0000313" key="2">
    <source>
        <dbReference type="EMBL" id="GMK54380.1"/>
    </source>
</evidence>
<feature type="compositionally biased region" description="Low complexity" evidence="1">
    <location>
        <begin position="113"/>
        <end position="122"/>
    </location>
</feature>
<dbReference type="AlphaFoldDB" id="A0AAD3Y8N0"/>
<feature type="compositionally biased region" description="Basic residues" evidence="1">
    <location>
        <begin position="965"/>
        <end position="975"/>
    </location>
</feature>
<gene>
    <name evidence="2" type="ORF">CspeluHIS016_0109660</name>
</gene>
<feature type="region of interest" description="Disordered" evidence="1">
    <location>
        <begin position="724"/>
        <end position="767"/>
    </location>
</feature>
<dbReference type="EMBL" id="BTCM01000001">
    <property type="protein sequence ID" value="GMK54380.1"/>
    <property type="molecule type" value="Genomic_DNA"/>
</dbReference>
<feature type="compositionally biased region" description="Low complexity" evidence="1">
    <location>
        <begin position="851"/>
        <end position="868"/>
    </location>
</feature>
<evidence type="ECO:0000313" key="3">
    <source>
        <dbReference type="Proteomes" id="UP001222932"/>
    </source>
</evidence>
<feature type="compositionally biased region" description="Basic and acidic residues" evidence="1">
    <location>
        <begin position="784"/>
        <end position="795"/>
    </location>
</feature>
<sequence length="1033" mass="111191">MSLRATTDARYDYRLDLQRSPSRPSLTHTVTTEQSDDQGRTLMTPYTTSLELDATTLDDHDRLLPKGAAPALFAATSTPGSSWGRSSGRSSLRKASNGPPMPSRAIPEFVHHTSASTPASTPAPFPTDSIDNRRSKRISLTRSLLDLRERRAADKARRRNSAVSEQQRMADLPPELPPVPSVPSMYLTAGLSDQTQYKRQLQPRPSHTPMLPSRRNASGQRSGSVPPAPPTPKSSGSGFAGFFRRLVSKKSRADLHVPPPPKPRSHKSGSQPSATRQATSATMPAKGPFGSMGRKTRLDNVPQVETPKAVRGMLAEMKDGSDSLQHRGTNPHKRQSLIRRVPVPTYSMDEFEPIINPSDLPAPPEPPVELEAAAESRADAFARLVGSHVGASSIKSTDSSSSRLVRAPVPPHRSTSPRSKHSTPCSKSVSDVPVTPPPEAMDVFNASRIPIPIMATEVSEEPEPIGYDRSATRASIEIKSVSRFSVSSQVVVIDKDADGGEHHIVSHNSVVALATSPQTAQAKTSHLPKSEIEKGHYGPGRQGNRERPPVAPLNIPVPTVGGSPLILNAQQPKPAQTQPPITPQPFLSESPTDLETFGHGFILPPTLSRENSNNDFHSAYGHGSVFGSDADHGRVPSVRQAIYSGSRSDRQAIYGGSRSDLGHTMAWGPYGASRSDLGHGYSVQTARMYSASASRSDLGHVSYLTQHPFIASANVSRRELSGLRAEFGRSPKTSRSDLGAGRSPMVSQSDLGHTSSPMASRSDLGHGGLRSEIGLSYGWASSRDLRQQSRSENGHGRPLMGKRSVPDLRMTKTPFPDLGQSGSVSRHPLRNASQQARSSSVASHRMPSRQASSGGPSLSRGPSSASRRIGGSKTSYDDFGRFTASSHGHGSVSGHGHDSDDFYSALDHSSMGHGSSWLHEDPRATPTPRTPRTPRTFTAEPVREGSVGDGHSMQSNGSRSTLRSLTHKLSKKSKPPSKQPPTSYDAYAEKQVQLLTRRKSCKPKMHSDASLAAEISEVTDKEDARVMEAVFMA</sequence>
<reference evidence="2" key="2">
    <citation type="submission" date="2023-06" db="EMBL/GenBank/DDBJ databases">
        <authorList>
            <person name="Kobayashi Y."/>
            <person name="Kayamori A."/>
            <person name="Aoki K."/>
            <person name="Shiwa Y."/>
            <person name="Fujita N."/>
            <person name="Sugita T."/>
            <person name="Iwasaki W."/>
            <person name="Tanaka N."/>
            <person name="Takashima M."/>
        </authorList>
    </citation>
    <scope>NUCLEOTIDE SEQUENCE</scope>
    <source>
        <strain evidence="2">HIS016</strain>
    </source>
</reference>
<feature type="region of interest" description="Disordered" evidence="1">
    <location>
        <begin position="18"/>
        <end position="41"/>
    </location>
</feature>
<feature type="region of interest" description="Disordered" evidence="1">
    <location>
        <begin position="521"/>
        <end position="551"/>
    </location>
</feature>
<feature type="compositionally biased region" description="Low complexity" evidence="1">
    <location>
        <begin position="832"/>
        <end position="843"/>
    </location>
</feature>
<feature type="compositionally biased region" description="Polar residues" evidence="1">
    <location>
        <begin position="268"/>
        <end position="282"/>
    </location>
</feature>
<proteinExistence type="predicted"/>
<dbReference type="Proteomes" id="UP001222932">
    <property type="component" value="Unassembled WGS sequence"/>
</dbReference>
<feature type="compositionally biased region" description="Polar residues" evidence="1">
    <location>
        <begin position="191"/>
        <end position="205"/>
    </location>
</feature>
<feature type="region of interest" description="Disordered" evidence="1">
    <location>
        <begin position="784"/>
        <end position="873"/>
    </location>
</feature>
<feature type="region of interest" description="Disordered" evidence="1">
    <location>
        <begin position="151"/>
        <end position="301"/>
    </location>
</feature>
<feature type="region of interest" description="Disordered" evidence="1">
    <location>
        <begin position="388"/>
        <end position="438"/>
    </location>
</feature>
<feature type="region of interest" description="Disordered" evidence="1">
    <location>
        <begin position="905"/>
        <end position="985"/>
    </location>
</feature>
<feature type="compositionally biased region" description="Polar residues" evidence="1">
    <location>
        <begin position="413"/>
        <end position="429"/>
    </location>
</feature>
<feature type="compositionally biased region" description="Low complexity" evidence="1">
    <location>
        <begin position="77"/>
        <end position="96"/>
    </location>
</feature>
<name>A0AAD3Y8N0_9TREE</name>
<organism evidence="2 3">
    <name type="scientific">Cutaneotrichosporon spelunceum</name>
    <dbReference type="NCBI Taxonomy" id="1672016"/>
    <lineage>
        <taxon>Eukaryota</taxon>
        <taxon>Fungi</taxon>
        <taxon>Dikarya</taxon>
        <taxon>Basidiomycota</taxon>
        <taxon>Agaricomycotina</taxon>
        <taxon>Tremellomycetes</taxon>
        <taxon>Trichosporonales</taxon>
        <taxon>Trichosporonaceae</taxon>
        <taxon>Cutaneotrichosporon</taxon>
    </lineage>
</organism>
<evidence type="ECO:0000256" key="1">
    <source>
        <dbReference type="SAM" id="MobiDB-lite"/>
    </source>
</evidence>
<keyword evidence="3" id="KW-1185">Reference proteome</keyword>
<feature type="region of interest" description="Disordered" evidence="1">
    <location>
        <begin position="73"/>
        <end position="136"/>
    </location>
</feature>
<feature type="compositionally biased region" description="Polar residues" evidence="1">
    <location>
        <begin position="745"/>
        <end position="759"/>
    </location>
</feature>
<feature type="compositionally biased region" description="Polar residues" evidence="1">
    <location>
        <begin position="19"/>
        <end position="33"/>
    </location>
</feature>
<feature type="compositionally biased region" description="Low complexity" evidence="1">
    <location>
        <begin position="392"/>
        <end position="402"/>
    </location>
</feature>
<reference evidence="2" key="1">
    <citation type="journal article" date="2023" name="BMC Genomics">
        <title>Chromosome-level genome assemblies of Cutaneotrichosporon spp. (Trichosporonales, Basidiomycota) reveal imbalanced evolution between nucleotide sequences and chromosome synteny.</title>
        <authorList>
            <person name="Kobayashi Y."/>
            <person name="Kayamori A."/>
            <person name="Aoki K."/>
            <person name="Shiwa Y."/>
            <person name="Matsutani M."/>
            <person name="Fujita N."/>
            <person name="Sugita T."/>
            <person name="Iwasaki W."/>
            <person name="Tanaka N."/>
            <person name="Takashima M."/>
        </authorList>
    </citation>
    <scope>NUCLEOTIDE SEQUENCE</scope>
    <source>
        <strain evidence="2">HIS016</strain>
    </source>
</reference>